<feature type="chain" id="PRO_5034816348" description="ER membrane protein complex subunit 10" evidence="1">
    <location>
        <begin position="18"/>
        <end position="194"/>
    </location>
</feature>
<dbReference type="PANTHER" id="PTHR39219:SF1">
    <property type="entry name" value="ER MEMBRANE PROTEIN COMPLEX SUBUNIT 10"/>
    <property type="match status" value="1"/>
</dbReference>
<feature type="signal peptide" evidence="1">
    <location>
        <begin position="1"/>
        <end position="17"/>
    </location>
</feature>
<organism evidence="2 3">
    <name type="scientific">Lepidopterella palustris CBS 459.81</name>
    <dbReference type="NCBI Taxonomy" id="1314670"/>
    <lineage>
        <taxon>Eukaryota</taxon>
        <taxon>Fungi</taxon>
        <taxon>Dikarya</taxon>
        <taxon>Ascomycota</taxon>
        <taxon>Pezizomycotina</taxon>
        <taxon>Dothideomycetes</taxon>
        <taxon>Pleosporomycetidae</taxon>
        <taxon>Mytilinidiales</taxon>
        <taxon>Argynnaceae</taxon>
        <taxon>Lepidopterella</taxon>
    </lineage>
</organism>
<protein>
    <recommendedName>
        <fullName evidence="4">ER membrane protein complex subunit 10</fullName>
    </recommendedName>
</protein>
<dbReference type="OrthoDB" id="1894652at2759"/>
<keyword evidence="3" id="KW-1185">Reference proteome</keyword>
<dbReference type="EMBL" id="KV744813">
    <property type="protein sequence ID" value="OCK85836.1"/>
    <property type="molecule type" value="Genomic_DNA"/>
</dbReference>
<dbReference type="Pfam" id="PF21203">
    <property type="entry name" value="ECM10"/>
    <property type="match status" value="1"/>
</dbReference>
<name>A0A8E2EL23_9PEZI</name>
<accession>A0A8E2EL23</accession>
<dbReference type="Proteomes" id="UP000250266">
    <property type="component" value="Unassembled WGS sequence"/>
</dbReference>
<gene>
    <name evidence="2" type="ORF">K432DRAFT_317693</name>
</gene>
<dbReference type="PANTHER" id="PTHR39219">
    <property type="entry name" value="ER MEMBRANE PROTEIN COMPLEX SUBUNIT 10"/>
    <property type="match status" value="1"/>
</dbReference>
<evidence type="ECO:0000313" key="2">
    <source>
        <dbReference type="EMBL" id="OCK85836.1"/>
    </source>
</evidence>
<reference evidence="2 3" key="1">
    <citation type="journal article" date="2016" name="Nat. Commun.">
        <title>Ectomycorrhizal ecology is imprinted in the genome of the dominant symbiotic fungus Cenococcum geophilum.</title>
        <authorList>
            <consortium name="DOE Joint Genome Institute"/>
            <person name="Peter M."/>
            <person name="Kohler A."/>
            <person name="Ohm R.A."/>
            <person name="Kuo A."/>
            <person name="Krutzmann J."/>
            <person name="Morin E."/>
            <person name="Arend M."/>
            <person name="Barry K.W."/>
            <person name="Binder M."/>
            <person name="Choi C."/>
            <person name="Clum A."/>
            <person name="Copeland A."/>
            <person name="Grisel N."/>
            <person name="Haridas S."/>
            <person name="Kipfer T."/>
            <person name="LaButti K."/>
            <person name="Lindquist E."/>
            <person name="Lipzen A."/>
            <person name="Maire R."/>
            <person name="Meier B."/>
            <person name="Mihaltcheva S."/>
            <person name="Molinier V."/>
            <person name="Murat C."/>
            <person name="Poggeler S."/>
            <person name="Quandt C.A."/>
            <person name="Sperisen C."/>
            <person name="Tritt A."/>
            <person name="Tisserant E."/>
            <person name="Crous P.W."/>
            <person name="Henrissat B."/>
            <person name="Nehls U."/>
            <person name="Egli S."/>
            <person name="Spatafora J.W."/>
            <person name="Grigoriev I.V."/>
            <person name="Martin F.M."/>
        </authorList>
    </citation>
    <scope>NUCLEOTIDE SEQUENCE [LARGE SCALE GENOMIC DNA]</scope>
    <source>
        <strain evidence="2 3">CBS 459.81</strain>
    </source>
</reference>
<sequence length="194" mass="21476">MTKMRLLSLLYLPLAFASTITIYSHPLHSADASNPSSSLPTPTPLAQIVYDSSTSLASLSSYTPPTGAYTSQHLLRIGLFDPNNNEWKGVVTSAASFRDEYRKKFVLHVDEKGEVYHIGFGTSGRRQGKGRENEVEVEVVQRARGPQPVLNKPIVLNAEGKLEGKEPEKTFLQKYWWALLLFLAIQVLSSGGDK</sequence>
<keyword evidence="1" id="KW-0732">Signal</keyword>
<evidence type="ECO:0000313" key="3">
    <source>
        <dbReference type="Proteomes" id="UP000250266"/>
    </source>
</evidence>
<evidence type="ECO:0000256" key="1">
    <source>
        <dbReference type="SAM" id="SignalP"/>
    </source>
</evidence>
<dbReference type="AlphaFoldDB" id="A0A8E2EL23"/>
<proteinExistence type="predicted"/>
<evidence type="ECO:0008006" key="4">
    <source>
        <dbReference type="Google" id="ProtNLM"/>
    </source>
</evidence>